<evidence type="ECO:0000256" key="4">
    <source>
        <dbReference type="ARBA" id="ARBA00022723"/>
    </source>
</evidence>
<evidence type="ECO:0000313" key="10">
    <source>
        <dbReference type="EMBL" id="CAI5760314.1"/>
    </source>
</evidence>
<dbReference type="InterPro" id="IPR011032">
    <property type="entry name" value="GroES-like_sf"/>
</dbReference>
<evidence type="ECO:0000256" key="8">
    <source>
        <dbReference type="RuleBase" id="RU361277"/>
    </source>
</evidence>
<gene>
    <name evidence="10" type="ORF">CANVERA_P4824</name>
</gene>
<evidence type="ECO:0000256" key="6">
    <source>
        <dbReference type="ARBA" id="ARBA00023002"/>
    </source>
</evidence>
<evidence type="ECO:0000256" key="2">
    <source>
        <dbReference type="ARBA" id="ARBA00008072"/>
    </source>
</evidence>
<dbReference type="PROSITE" id="PS00059">
    <property type="entry name" value="ADH_ZINC"/>
    <property type="match status" value="1"/>
</dbReference>
<evidence type="ECO:0000313" key="11">
    <source>
        <dbReference type="Proteomes" id="UP001152885"/>
    </source>
</evidence>
<accession>A0A9W4U007</accession>
<dbReference type="EMBL" id="CANTUO010000006">
    <property type="protein sequence ID" value="CAI5760314.1"/>
    <property type="molecule type" value="Genomic_DNA"/>
</dbReference>
<sequence length="351" mass="37915">MSNIPKSQKAVIFYEHNGPLEYKDVATPTPKPNELLINVKYSGVCHSDLHAWKGDWPYPTILPLIGGHEGIGEVVSFGSEVTGWSIGDLAGMKWLNYACMECEYCLADKEQACDSFEFTGYTTNGTFQQYATVDYRQAARIPNSASSNIAELSPILCGGLTSYSGIKSMGLKPGQWITIVGAAGGLGNLGIQFSKAMNLKVIALDSGFEKGQFVKELGADEYVDISNTENVAEKIIEITNGGSHGVLNVSSSNQALNSSFEYARKLGKVVIIGIPLNGEFKYGVSAAISKCLNIYASSVGNKKETEEAIQFALDGKVKCPIKVVGLSELPDVYKLMSENKVKGRYVVDTSR</sequence>
<comment type="similarity">
    <text evidence="2 8">Belongs to the zinc-containing alcohol dehydrogenase family.</text>
</comment>
<dbReference type="Pfam" id="PF08240">
    <property type="entry name" value="ADH_N"/>
    <property type="match status" value="1"/>
</dbReference>
<dbReference type="GO" id="GO:0008270">
    <property type="term" value="F:zinc ion binding"/>
    <property type="evidence" value="ECO:0007669"/>
    <property type="project" value="InterPro"/>
</dbReference>
<comment type="cofactor">
    <cofactor evidence="1 8">
        <name>Zn(2+)</name>
        <dbReference type="ChEBI" id="CHEBI:29105"/>
    </cofactor>
</comment>
<evidence type="ECO:0000259" key="9">
    <source>
        <dbReference type="SMART" id="SM00829"/>
    </source>
</evidence>
<dbReference type="SMART" id="SM00829">
    <property type="entry name" value="PKS_ER"/>
    <property type="match status" value="1"/>
</dbReference>
<comment type="caution">
    <text evidence="10">The sequence shown here is derived from an EMBL/GenBank/DDBJ whole genome shotgun (WGS) entry which is preliminary data.</text>
</comment>
<organism evidence="10 11">
    <name type="scientific">Candida verbasci</name>
    <dbReference type="NCBI Taxonomy" id="1227364"/>
    <lineage>
        <taxon>Eukaryota</taxon>
        <taxon>Fungi</taxon>
        <taxon>Dikarya</taxon>
        <taxon>Ascomycota</taxon>
        <taxon>Saccharomycotina</taxon>
        <taxon>Pichiomycetes</taxon>
        <taxon>Debaryomycetaceae</taxon>
        <taxon>Candida/Lodderomyces clade</taxon>
        <taxon>Candida</taxon>
    </lineage>
</organism>
<dbReference type="Proteomes" id="UP001152885">
    <property type="component" value="Unassembled WGS sequence"/>
</dbReference>
<reference evidence="10" key="1">
    <citation type="submission" date="2022-12" db="EMBL/GenBank/DDBJ databases">
        <authorList>
            <person name="Brejova B."/>
        </authorList>
    </citation>
    <scope>NUCLEOTIDE SEQUENCE</scope>
</reference>
<dbReference type="AlphaFoldDB" id="A0A9W4U007"/>
<dbReference type="Gene3D" id="3.40.50.720">
    <property type="entry name" value="NAD(P)-binding Rossmann-like Domain"/>
    <property type="match status" value="1"/>
</dbReference>
<protein>
    <recommendedName>
        <fullName evidence="3">alcohol dehydrogenase</fullName>
        <ecNumber evidence="3">1.1.1.1</ecNumber>
    </recommendedName>
</protein>
<keyword evidence="5 8" id="KW-0862">Zinc</keyword>
<dbReference type="Gene3D" id="3.90.180.10">
    <property type="entry name" value="Medium-chain alcohol dehydrogenases, catalytic domain"/>
    <property type="match status" value="1"/>
</dbReference>
<dbReference type="Pfam" id="PF00107">
    <property type="entry name" value="ADH_zinc_N"/>
    <property type="match status" value="1"/>
</dbReference>
<dbReference type="InterPro" id="IPR002328">
    <property type="entry name" value="ADH_Zn_CS"/>
</dbReference>
<name>A0A9W4U007_9ASCO</name>
<evidence type="ECO:0000256" key="3">
    <source>
        <dbReference type="ARBA" id="ARBA00013190"/>
    </source>
</evidence>
<evidence type="ECO:0000256" key="1">
    <source>
        <dbReference type="ARBA" id="ARBA00001947"/>
    </source>
</evidence>
<keyword evidence="6" id="KW-0560">Oxidoreductase</keyword>
<dbReference type="GO" id="GO:0005737">
    <property type="term" value="C:cytoplasm"/>
    <property type="evidence" value="ECO:0007669"/>
    <property type="project" value="TreeGrafter"/>
</dbReference>
<keyword evidence="7" id="KW-0520">NAD</keyword>
<evidence type="ECO:0000256" key="5">
    <source>
        <dbReference type="ARBA" id="ARBA00022833"/>
    </source>
</evidence>
<dbReference type="PANTHER" id="PTHR42940">
    <property type="entry name" value="ALCOHOL DEHYDROGENASE 1-RELATED"/>
    <property type="match status" value="1"/>
</dbReference>
<feature type="domain" description="Enoyl reductase (ER)" evidence="9">
    <location>
        <begin position="18"/>
        <end position="347"/>
    </location>
</feature>
<dbReference type="FunFam" id="3.40.50.720:FF:000039">
    <property type="entry name" value="Alcohol dehydrogenase AdhP"/>
    <property type="match status" value="1"/>
</dbReference>
<dbReference type="EC" id="1.1.1.1" evidence="3"/>
<dbReference type="PANTHER" id="PTHR42940:SF3">
    <property type="entry name" value="ALCOHOL DEHYDROGENASE 1-RELATED"/>
    <property type="match status" value="1"/>
</dbReference>
<dbReference type="InterPro" id="IPR013154">
    <property type="entry name" value="ADH-like_N"/>
</dbReference>
<dbReference type="SUPFAM" id="SSF50129">
    <property type="entry name" value="GroES-like"/>
    <property type="match status" value="1"/>
</dbReference>
<dbReference type="InterPro" id="IPR020843">
    <property type="entry name" value="ER"/>
</dbReference>
<dbReference type="GO" id="GO:0004022">
    <property type="term" value="F:alcohol dehydrogenase (NAD+) activity"/>
    <property type="evidence" value="ECO:0007669"/>
    <property type="project" value="UniProtKB-EC"/>
</dbReference>
<dbReference type="OrthoDB" id="1879366at2759"/>
<keyword evidence="4 8" id="KW-0479">Metal-binding</keyword>
<dbReference type="InterPro" id="IPR036291">
    <property type="entry name" value="NAD(P)-bd_dom_sf"/>
</dbReference>
<dbReference type="InterPro" id="IPR013149">
    <property type="entry name" value="ADH-like_C"/>
</dbReference>
<keyword evidence="11" id="KW-1185">Reference proteome</keyword>
<dbReference type="FunFam" id="3.90.180.10:FF:000002">
    <property type="entry name" value="Alcohol dehydrogenase AdhP"/>
    <property type="match status" value="1"/>
</dbReference>
<evidence type="ECO:0000256" key="7">
    <source>
        <dbReference type="ARBA" id="ARBA00023027"/>
    </source>
</evidence>
<dbReference type="SUPFAM" id="SSF51735">
    <property type="entry name" value="NAD(P)-binding Rossmann-fold domains"/>
    <property type="match status" value="1"/>
</dbReference>
<dbReference type="CDD" id="cd08297">
    <property type="entry name" value="CAD3"/>
    <property type="match status" value="1"/>
</dbReference>
<proteinExistence type="inferred from homology"/>